<feature type="domain" description="BTB" evidence="1">
    <location>
        <begin position="1"/>
        <end position="54"/>
    </location>
</feature>
<dbReference type="InterPro" id="IPR011333">
    <property type="entry name" value="SKP1/BTB/POZ_sf"/>
</dbReference>
<comment type="caution">
    <text evidence="2">The sequence shown here is derived from an EMBL/GenBank/DDBJ whole genome shotgun (WGS) entry which is preliminary data.</text>
</comment>
<dbReference type="Gene3D" id="3.30.710.10">
    <property type="entry name" value="Potassium Channel Kv1.1, Chain A"/>
    <property type="match status" value="1"/>
</dbReference>
<dbReference type="InterPro" id="IPR000210">
    <property type="entry name" value="BTB/POZ_dom"/>
</dbReference>
<dbReference type="Proteomes" id="UP001324427">
    <property type="component" value="Unassembled WGS sequence"/>
</dbReference>
<dbReference type="SUPFAM" id="SSF54695">
    <property type="entry name" value="POZ domain"/>
    <property type="match status" value="1"/>
</dbReference>
<sequence length="321" mass="35773">MPFAVHKSLLRDQSPWFADMLQKNEQELQLEHVPKRTFRLFVAWLYAGKLVHPDVALQDHAQDGGAKEDDTNEEEPAWHDIDLASLYAFGQHYQVRRLRNDVITTIHRQHERTKRITSEAAVRLLWEVCGSNNALSRFVLQERALYGMHDRADIPAYFKTMPSSFLANVIRAAASLNGQRSRGHTIGDLPSACLWHDHGDDMGEKMACRQRLVKTGFASAPPSSVTIESPNGLKAGPRLRGECRSKPGACASDVRPSTAGTRLSRASTAVMYDGWKFDSAFFHPLYIAPTYPISPPPYALKEVAGPAPIGSLHQVRPVPCP</sequence>
<gene>
    <name evidence="2" type="ORF">LTR36_010865</name>
</gene>
<dbReference type="CDD" id="cd18186">
    <property type="entry name" value="BTB_POZ_ZBTB_KLHL-like"/>
    <property type="match status" value="1"/>
</dbReference>
<name>A0AAV9J452_9PEZI</name>
<keyword evidence="3" id="KW-1185">Reference proteome</keyword>
<evidence type="ECO:0000313" key="3">
    <source>
        <dbReference type="Proteomes" id="UP001324427"/>
    </source>
</evidence>
<proteinExistence type="predicted"/>
<accession>A0AAV9J452</accession>
<organism evidence="2 3">
    <name type="scientific">Oleoguttula mirabilis</name>
    <dbReference type="NCBI Taxonomy" id="1507867"/>
    <lineage>
        <taxon>Eukaryota</taxon>
        <taxon>Fungi</taxon>
        <taxon>Dikarya</taxon>
        <taxon>Ascomycota</taxon>
        <taxon>Pezizomycotina</taxon>
        <taxon>Dothideomycetes</taxon>
        <taxon>Dothideomycetidae</taxon>
        <taxon>Mycosphaerellales</taxon>
        <taxon>Teratosphaeriaceae</taxon>
        <taxon>Oleoguttula</taxon>
    </lineage>
</organism>
<dbReference type="PROSITE" id="PS50097">
    <property type="entry name" value="BTB"/>
    <property type="match status" value="1"/>
</dbReference>
<dbReference type="AlphaFoldDB" id="A0AAV9J452"/>
<protein>
    <recommendedName>
        <fullName evidence="1">BTB domain-containing protein</fullName>
    </recommendedName>
</protein>
<dbReference type="EMBL" id="JAVFHQ010000091">
    <property type="protein sequence ID" value="KAK4539520.1"/>
    <property type="molecule type" value="Genomic_DNA"/>
</dbReference>
<evidence type="ECO:0000259" key="1">
    <source>
        <dbReference type="PROSITE" id="PS50097"/>
    </source>
</evidence>
<reference evidence="2 3" key="1">
    <citation type="submission" date="2021-11" db="EMBL/GenBank/DDBJ databases">
        <title>Black yeast isolated from Biological Soil Crust.</title>
        <authorList>
            <person name="Kurbessoian T."/>
        </authorList>
    </citation>
    <scope>NUCLEOTIDE SEQUENCE [LARGE SCALE GENOMIC DNA]</scope>
    <source>
        <strain evidence="2 3">CCFEE 5522</strain>
    </source>
</reference>
<dbReference type="PANTHER" id="PTHR47843">
    <property type="entry name" value="BTB DOMAIN-CONTAINING PROTEIN-RELATED"/>
    <property type="match status" value="1"/>
</dbReference>
<evidence type="ECO:0000313" key="2">
    <source>
        <dbReference type="EMBL" id="KAK4539520.1"/>
    </source>
</evidence>
<dbReference type="PANTHER" id="PTHR47843:SF2">
    <property type="entry name" value="BTB DOMAIN-CONTAINING PROTEIN"/>
    <property type="match status" value="1"/>
</dbReference>